<feature type="transmembrane region" description="Helical" evidence="2">
    <location>
        <begin position="52"/>
        <end position="73"/>
    </location>
</feature>
<keyword evidence="2" id="KW-1133">Transmembrane helix</keyword>
<keyword evidence="5" id="KW-1185">Reference proteome</keyword>
<organism evidence="4 5">
    <name type="scientific">Nepenthes gracilis</name>
    <name type="common">Slender pitcher plant</name>
    <dbReference type="NCBI Taxonomy" id="150966"/>
    <lineage>
        <taxon>Eukaryota</taxon>
        <taxon>Viridiplantae</taxon>
        <taxon>Streptophyta</taxon>
        <taxon>Embryophyta</taxon>
        <taxon>Tracheophyta</taxon>
        <taxon>Spermatophyta</taxon>
        <taxon>Magnoliopsida</taxon>
        <taxon>eudicotyledons</taxon>
        <taxon>Gunneridae</taxon>
        <taxon>Pentapetalae</taxon>
        <taxon>Caryophyllales</taxon>
        <taxon>Nepenthaceae</taxon>
        <taxon>Nepenthes</taxon>
    </lineage>
</organism>
<comment type="caution">
    <text evidence="4">The sequence shown here is derived from an EMBL/GenBank/DDBJ whole genome shotgun (WGS) entry which is preliminary data.</text>
</comment>
<dbReference type="InterPro" id="IPR013094">
    <property type="entry name" value="AB_hydrolase_3"/>
</dbReference>
<reference evidence="4" key="1">
    <citation type="submission" date="2023-05" db="EMBL/GenBank/DDBJ databases">
        <title>Nepenthes gracilis genome sequencing.</title>
        <authorList>
            <person name="Fukushima K."/>
        </authorList>
    </citation>
    <scope>NUCLEOTIDE SEQUENCE</scope>
    <source>
        <strain evidence="4">SING2019-196</strain>
    </source>
</reference>
<dbReference type="Gene3D" id="3.40.50.1820">
    <property type="entry name" value="alpha/beta hydrolase"/>
    <property type="match status" value="1"/>
</dbReference>
<dbReference type="EMBL" id="BSYO01000011">
    <property type="protein sequence ID" value="GMH11877.1"/>
    <property type="molecule type" value="Genomic_DNA"/>
</dbReference>
<dbReference type="SUPFAM" id="SSF53474">
    <property type="entry name" value="alpha/beta-Hydrolases"/>
    <property type="match status" value="1"/>
</dbReference>
<dbReference type="PANTHER" id="PTHR23024">
    <property type="entry name" value="ARYLACETAMIDE DEACETYLASE"/>
    <property type="match status" value="1"/>
</dbReference>
<dbReference type="Pfam" id="PF07859">
    <property type="entry name" value="Abhydrolase_3"/>
    <property type="match status" value="1"/>
</dbReference>
<evidence type="ECO:0000313" key="5">
    <source>
        <dbReference type="Proteomes" id="UP001279734"/>
    </source>
</evidence>
<evidence type="ECO:0000256" key="1">
    <source>
        <dbReference type="ARBA" id="ARBA00010515"/>
    </source>
</evidence>
<dbReference type="AlphaFoldDB" id="A0AAD3XNX0"/>
<evidence type="ECO:0000259" key="3">
    <source>
        <dbReference type="Pfam" id="PF07859"/>
    </source>
</evidence>
<dbReference type="PANTHER" id="PTHR23024:SF24">
    <property type="entry name" value="ALPHA_BETA HYDROLASE FOLD-3 DOMAIN-CONTAINING PROTEIN"/>
    <property type="match status" value="1"/>
</dbReference>
<gene>
    <name evidence="4" type="ORF">Nepgr_013718</name>
</gene>
<feature type="domain" description="Alpha/beta hydrolase fold-3" evidence="3">
    <location>
        <begin position="70"/>
        <end position="288"/>
    </location>
</feature>
<keyword evidence="2" id="KW-0472">Membrane</keyword>
<evidence type="ECO:0000256" key="2">
    <source>
        <dbReference type="SAM" id="Phobius"/>
    </source>
</evidence>
<sequence length="313" mass="34808">MANSDRTSTGVPAWDTIVELFEAKAPPSATPIDGVVSSDVTIDPLRSLWFRLYVPVPGAAVAAATSLPVIIYYHGGGFMFWSPDRKPYDDLCRRLTRELSAIVVSVKYRLAPQHRCPTQYDDGFEALKFIDRNKIDGFPANADVGKCFLAGDSAGANLAHHVAVKACEHEFKALKVIGLITIQPFFAAEERSDSELQLKSDPIIPWERTDLFWKNFLPDGSDRNHPAASVFGLKSKDITGINNFPATLVAVGGLDPLRDSDRKYCEWLKRSRKEVTKAEYPNAPHLFYAFPKISESSMFISEIKGFMHNLLAK</sequence>
<evidence type="ECO:0000313" key="4">
    <source>
        <dbReference type="EMBL" id="GMH11877.1"/>
    </source>
</evidence>
<dbReference type="Proteomes" id="UP001279734">
    <property type="component" value="Unassembled WGS sequence"/>
</dbReference>
<dbReference type="GO" id="GO:0052689">
    <property type="term" value="F:carboxylic ester hydrolase activity"/>
    <property type="evidence" value="ECO:0007669"/>
    <property type="project" value="TreeGrafter"/>
</dbReference>
<dbReference type="InterPro" id="IPR029058">
    <property type="entry name" value="AB_hydrolase_fold"/>
</dbReference>
<keyword evidence="2" id="KW-0812">Transmembrane</keyword>
<proteinExistence type="inferred from homology"/>
<accession>A0AAD3XNX0</accession>
<protein>
    <recommendedName>
        <fullName evidence="3">Alpha/beta hydrolase fold-3 domain-containing protein</fullName>
    </recommendedName>
</protein>
<name>A0AAD3XNX0_NEPGR</name>
<comment type="similarity">
    <text evidence="1">Belongs to the 'GDXG' lipolytic enzyme family.</text>
</comment>
<dbReference type="InterPro" id="IPR050466">
    <property type="entry name" value="Carboxylest/Gibb_receptor"/>
</dbReference>
<dbReference type="GO" id="GO:0009860">
    <property type="term" value="P:pollen tube growth"/>
    <property type="evidence" value="ECO:0007669"/>
    <property type="project" value="TreeGrafter"/>
</dbReference>